<dbReference type="EMBL" id="JACVVK020000039">
    <property type="protein sequence ID" value="KAK7500040.1"/>
    <property type="molecule type" value="Genomic_DNA"/>
</dbReference>
<proteinExistence type="predicted"/>
<name>A0ABD0LKU6_9CAEN</name>
<reference evidence="1 2" key="1">
    <citation type="journal article" date="2023" name="Sci. Data">
        <title>Genome assembly of the Korean intertidal mud-creeper Batillaria attramentaria.</title>
        <authorList>
            <person name="Patra A.K."/>
            <person name="Ho P.T."/>
            <person name="Jun S."/>
            <person name="Lee S.J."/>
            <person name="Kim Y."/>
            <person name="Won Y.J."/>
        </authorList>
    </citation>
    <scope>NUCLEOTIDE SEQUENCE [LARGE SCALE GENOMIC DNA]</scope>
    <source>
        <strain evidence="1">Wonlab-2016</strain>
    </source>
</reference>
<organism evidence="1 2">
    <name type="scientific">Batillaria attramentaria</name>
    <dbReference type="NCBI Taxonomy" id="370345"/>
    <lineage>
        <taxon>Eukaryota</taxon>
        <taxon>Metazoa</taxon>
        <taxon>Spiralia</taxon>
        <taxon>Lophotrochozoa</taxon>
        <taxon>Mollusca</taxon>
        <taxon>Gastropoda</taxon>
        <taxon>Caenogastropoda</taxon>
        <taxon>Sorbeoconcha</taxon>
        <taxon>Cerithioidea</taxon>
        <taxon>Batillariidae</taxon>
        <taxon>Batillaria</taxon>
    </lineage>
</organism>
<protein>
    <submittedName>
        <fullName evidence="1">Uncharacterized protein</fullName>
    </submittedName>
</protein>
<dbReference type="Proteomes" id="UP001519460">
    <property type="component" value="Unassembled WGS sequence"/>
</dbReference>
<comment type="caution">
    <text evidence="1">The sequence shown here is derived from an EMBL/GenBank/DDBJ whole genome shotgun (WGS) entry which is preliminary data.</text>
</comment>
<dbReference type="AlphaFoldDB" id="A0ABD0LKU6"/>
<accession>A0ABD0LKU6</accession>
<gene>
    <name evidence="1" type="ORF">BaRGS_00008587</name>
</gene>
<evidence type="ECO:0000313" key="2">
    <source>
        <dbReference type="Proteomes" id="UP001519460"/>
    </source>
</evidence>
<evidence type="ECO:0000313" key="1">
    <source>
        <dbReference type="EMBL" id="KAK7500040.1"/>
    </source>
</evidence>
<keyword evidence="2" id="KW-1185">Reference proteome</keyword>
<sequence>MASLTSTVYPLQNSIQAQHREFSSNDLIYSMGTEAKQIYLMFPVVEGRGAEAVSPNTTFDEVIRMFTNHFNQRVNTIHERANFHKRKQQE</sequence>